<evidence type="ECO:0000256" key="1">
    <source>
        <dbReference type="SAM" id="SignalP"/>
    </source>
</evidence>
<gene>
    <name evidence="2" type="ORF">SAMN05216198_1428</name>
</gene>
<keyword evidence="3" id="KW-1185">Reference proteome</keyword>
<sequence length="140" mass="14795">MAIFSVLPLIVVSLFAVLSTSHAHATGLIVVTDSLHPIQAPAGARVIMLDAPARIEAELDVGLSGGASRSAAIVRRRLGEGGEALQYRIAKAYQDVVDAWSLGITAIPAVVVDQRYVIYGEANVTQAIARIEAHRQGLTQ</sequence>
<protein>
    <submittedName>
        <fullName evidence="2">Integrating conjugative element protein, PFL_4709 family</fullName>
    </submittedName>
</protein>
<keyword evidence="1" id="KW-0732">Signal</keyword>
<dbReference type="RefSeq" id="WP_090272675.1">
    <property type="nucleotide sequence ID" value="NZ_LT629748.1"/>
</dbReference>
<dbReference type="Proteomes" id="UP000243426">
    <property type="component" value="Chromosome I"/>
</dbReference>
<feature type="chain" id="PRO_5009257530" evidence="1">
    <location>
        <begin position="26"/>
        <end position="140"/>
    </location>
</feature>
<organism evidence="2 3">
    <name type="scientific">Halopseudomonas litoralis</name>
    <dbReference type="NCBI Taxonomy" id="797277"/>
    <lineage>
        <taxon>Bacteria</taxon>
        <taxon>Pseudomonadati</taxon>
        <taxon>Pseudomonadota</taxon>
        <taxon>Gammaproteobacteria</taxon>
        <taxon>Pseudomonadales</taxon>
        <taxon>Pseudomonadaceae</taxon>
        <taxon>Halopseudomonas</taxon>
    </lineage>
</organism>
<dbReference type="EMBL" id="LT629748">
    <property type="protein sequence ID" value="SDS20447.1"/>
    <property type="molecule type" value="Genomic_DNA"/>
</dbReference>
<dbReference type="STRING" id="797277.SAMN05216198_1428"/>
<dbReference type="NCBIfam" id="TIGR03757">
    <property type="entry name" value="conj_TIGR03757"/>
    <property type="match status" value="1"/>
</dbReference>
<dbReference type="OrthoDB" id="8448784at2"/>
<dbReference type="AlphaFoldDB" id="A0A1H1QAX9"/>
<evidence type="ECO:0000313" key="3">
    <source>
        <dbReference type="Proteomes" id="UP000243426"/>
    </source>
</evidence>
<evidence type="ECO:0000313" key="2">
    <source>
        <dbReference type="EMBL" id="SDS20447.1"/>
    </source>
</evidence>
<accession>A0A1H1QAX9</accession>
<reference evidence="3" key="1">
    <citation type="submission" date="2016-10" db="EMBL/GenBank/DDBJ databases">
        <authorList>
            <person name="Varghese N."/>
            <person name="Submissions S."/>
        </authorList>
    </citation>
    <scope>NUCLEOTIDE SEQUENCE [LARGE SCALE GENOMIC DNA]</scope>
    <source>
        <strain evidence="3">2SM5</strain>
    </source>
</reference>
<feature type="signal peptide" evidence="1">
    <location>
        <begin position="1"/>
        <end position="25"/>
    </location>
</feature>
<dbReference type="InterPro" id="IPR011090">
    <property type="entry name" value="Integr_conj_element_PFL4709"/>
</dbReference>
<name>A0A1H1QAX9_9GAMM</name>
<dbReference type="Pfam" id="PF07511">
    <property type="entry name" value="DUF1525"/>
    <property type="match status" value="1"/>
</dbReference>
<proteinExistence type="predicted"/>